<feature type="compositionally biased region" description="Basic and acidic residues" evidence="1">
    <location>
        <begin position="455"/>
        <end position="475"/>
    </location>
</feature>
<feature type="compositionally biased region" description="Low complexity" evidence="1">
    <location>
        <begin position="687"/>
        <end position="707"/>
    </location>
</feature>
<dbReference type="PROSITE" id="PS50020">
    <property type="entry name" value="WW_DOMAIN_2"/>
    <property type="match status" value="1"/>
</dbReference>
<dbReference type="PROSITE" id="PS01159">
    <property type="entry name" value="WW_DOMAIN_1"/>
    <property type="match status" value="1"/>
</dbReference>
<feature type="compositionally biased region" description="Low complexity" evidence="1">
    <location>
        <begin position="902"/>
        <end position="922"/>
    </location>
</feature>
<sequence length="1048" mass="113860">MSYNSGPTSEEQLPEVFRRLGKTVPPRDRRNYSGGQQPFDTGLRIVRPVHTEHQRPAFYQPQPQPNFQHANYNDMLIQASNSPPIYYRPQMNNDNNAVGFHPGFNPNNNPNAIISSNNSNSNSNIPVSYSSSSPLDSSAQTIPQNAFSFIPKDANQNSNPIISFVRNPNAGAMHSYGVPYQFLNGTMNPVDMKNGQQVLHPSPSIAPLVPSAPITSSMPPSAAKSATAGTPPALQKPPHNKKKGPDSSESTTQSNSSSRKYELDRQAPADIHDSNAHHKEDTPISQRDILAKSIKIIASRPLGADKNGGNTGRKHARQSDSESSEPEDGVPSPAIVNRKVIVATDDGKRNTSRERLPVTKKPKRTVSPTIHKRKRNSQSGSSDDGGARHPRQRRMSDDRLSRSRSRSRSYSRSRSRSCSRTRSRSVSSSRRRGANRQRSRSTHRRRDYSPGSSSDEEKAPFLRNQADRYRPDYNRRPLPPQFRQRSVSSPTARKLVFESTSLPTVSHATNTTPVPTVKHDPDSHAFTIDSRLHQNDASSNKPKDLGSYPPLGTSLSFDNSRIRADNATASSSMAAVSSVSKESFTNKPTIISHKIITKPSPTISSPRGKAAASNSENNSSLISNTSRSKTLSPTNQPTNIVKNASKMAPIKQEITEESIIDTSRQNKERHDVISGRVAQGSTSNDTNFSGSSVDSSNRSSNANTSAAIPLEKADERVIAMPSSSVGETTAQKQPRKHRVFTDSPVVDSVEISKNTPEASSMAPPVSNNVSTVPSVLQAPKTTTITQATRAAIKKRVAKEQERLDQERLRQLDIDDREDIVMDIAFPIQPRSSVPAKPAENAVAVDAATESLRKEATSNPDGLATIAVKGTKVLENTTSTTNPANPLSLIDRNITSTSVNGSISSNSTINISSNPTSATSSTTGHENVPSSDTATAGTNSAFTNMESSNDMWVPKGDTMLQSKSMSPPNSQMLTPPASLLQEPSVLVEKPLVQIYNNAVPSVSAAPTPPPPSKNKNKRLPKPWKAKMNDSGDIYYHNPVTGEESFVRPE</sequence>
<dbReference type="EMBL" id="LN730307">
    <property type="protein sequence ID" value="CEP13590.1"/>
    <property type="molecule type" value="Genomic_DNA"/>
</dbReference>
<feature type="region of interest" description="Disordered" evidence="1">
    <location>
        <begin position="193"/>
        <end position="557"/>
    </location>
</feature>
<feature type="region of interest" description="Disordered" evidence="1">
    <location>
        <begin position="590"/>
        <end position="708"/>
    </location>
</feature>
<feature type="compositionally biased region" description="Polar residues" evidence="1">
    <location>
        <begin position="498"/>
        <end position="514"/>
    </location>
</feature>
<protein>
    <recommendedName>
        <fullName evidence="2">WW domain-containing protein</fullName>
    </recommendedName>
</protein>
<feature type="compositionally biased region" description="Basic residues" evidence="1">
    <location>
        <begin position="358"/>
        <end position="376"/>
    </location>
</feature>
<dbReference type="Proteomes" id="UP000054107">
    <property type="component" value="Unassembled WGS sequence"/>
</dbReference>
<feature type="compositionally biased region" description="Basic and acidic residues" evidence="1">
    <location>
        <begin position="345"/>
        <end position="357"/>
    </location>
</feature>
<feature type="region of interest" description="Disordered" evidence="1">
    <location>
        <begin position="999"/>
        <end position="1048"/>
    </location>
</feature>
<feature type="domain" description="WW" evidence="2">
    <location>
        <begin position="1016"/>
        <end position="1048"/>
    </location>
</feature>
<evidence type="ECO:0000259" key="2">
    <source>
        <dbReference type="PROSITE" id="PS50020"/>
    </source>
</evidence>
<dbReference type="AlphaFoldDB" id="A0A0B7NE29"/>
<reference evidence="3 4" key="1">
    <citation type="submission" date="2014-09" db="EMBL/GenBank/DDBJ databases">
        <authorList>
            <person name="Ellenberger Sabrina"/>
        </authorList>
    </citation>
    <scope>NUCLEOTIDE SEQUENCE [LARGE SCALE GENOMIC DNA]</scope>
    <source>
        <strain evidence="3 4">CBS 412.66</strain>
    </source>
</reference>
<feature type="compositionally biased region" description="Basic and acidic residues" evidence="1">
    <location>
        <begin position="259"/>
        <end position="282"/>
    </location>
</feature>
<organism evidence="3 4">
    <name type="scientific">Parasitella parasitica</name>
    <dbReference type="NCBI Taxonomy" id="35722"/>
    <lineage>
        <taxon>Eukaryota</taxon>
        <taxon>Fungi</taxon>
        <taxon>Fungi incertae sedis</taxon>
        <taxon>Mucoromycota</taxon>
        <taxon>Mucoromycotina</taxon>
        <taxon>Mucoromycetes</taxon>
        <taxon>Mucorales</taxon>
        <taxon>Mucorineae</taxon>
        <taxon>Mucoraceae</taxon>
        <taxon>Parasitella</taxon>
    </lineage>
</organism>
<feature type="region of interest" description="Disordered" evidence="1">
    <location>
        <begin position="902"/>
        <end position="951"/>
    </location>
</feature>
<feature type="compositionally biased region" description="Polar residues" evidence="1">
    <location>
        <begin position="1"/>
        <end position="11"/>
    </location>
</feature>
<dbReference type="STRING" id="35722.A0A0B7NE29"/>
<feature type="compositionally biased region" description="Basic residues" evidence="1">
    <location>
        <begin position="402"/>
        <end position="446"/>
    </location>
</feature>
<feature type="compositionally biased region" description="Low complexity" evidence="1">
    <location>
        <begin position="613"/>
        <end position="626"/>
    </location>
</feature>
<dbReference type="InterPro" id="IPR001202">
    <property type="entry name" value="WW_dom"/>
</dbReference>
<dbReference type="OrthoDB" id="2289893at2759"/>
<feature type="compositionally biased region" description="Low complexity" evidence="1">
    <location>
        <begin position="247"/>
        <end position="258"/>
    </location>
</feature>
<dbReference type="Gene3D" id="2.20.70.10">
    <property type="match status" value="1"/>
</dbReference>
<accession>A0A0B7NE29</accession>
<dbReference type="SUPFAM" id="SSF51045">
    <property type="entry name" value="WW domain"/>
    <property type="match status" value="1"/>
</dbReference>
<dbReference type="CDD" id="cd00201">
    <property type="entry name" value="WW"/>
    <property type="match status" value="1"/>
</dbReference>
<feature type="region of interest" description="Disordered" evidence="1">
    <location>
        <begin position="1"/>
        <end position="40"/>
    </location>
</feature>
<keyword evidence="4" id="KW-1185">Reference proteome</keyword>
<feature type="compositionally biased region" description="Polar residues" evidence="1">
    <location>
        <begin position="627"/>
        <end position="642"/>
    </location>
</feature>
<feature type="compositionally biased region" description="Basic residues" evidence="1">
    <location>
        <begin position="1013"/>
        <end position="1023"/>
    </location>
</feature>
<feature type="compositionally biased region" description="Polar residues" evidence="1">
    <location>
        <begin position="923"/>
        <end position="949"/>
    </location>
</feature>
<gene>
    <name evidence="3" type="primary">PARPA_07700.1 scaffold 30209</name>
</gene>
<name>A0A0B7NE29_9FUNG</name>
<proteinExistence type="predicted"/>
<evidence type="ECO:0000313" key="3">
    <source>
        <dbReference type="EMBL" id="CEP13590.1"/>
    </source>
</evidence>
<evidence type="ECO:0000313" key="4">
    <source>
        <dbReference type="Proteomes" id="UP000054107"/>
    </source>
</evidence>
<feature type="compositionally biased region" description="Basic and acidic residues" evidence="1">
    <location>
        <begin position="664"/>
        <end position="673"/>
    </location>
</feature>
<evidence type="ECO:0000256" key="1">
    <source>
        <dbReference type="SAM" id="MobiDB-lite"/>
    </source>
</evidence>
<dbReference type="InterPro" id="IPR036020">
    <property type="entry name" value="WW_dom_sf"/>
</dbReference>